<dbReference type="Pfam" id="PF03169">
    <property type="entry name" value="OPT"/>
    <property type="match status" value="1"/>
</dbReference>
<dbReference type="InterPro" id="IPR004648">
    <property type="entry name" value="Oligpept_transpt"/>
</dbReference>
<keyword evidence="3" id="KW-0813">Transport</keyword>
<keyword evidence="6" id="KW-0653">Protein transport</keyword>
<feature type="transmembrane region" description="Helical" evidence="9">
    <location>
        <begin position="467"/>
        <end position="485"/>
    </location>
</feature>
<feature type="transmembrane region" description="Helical" evidence="9">
    <location>
        <begin position="497"/>
        <end position="518"/>
    </location>
</feature>
<evidence type="ECO:0000256" key="9">
    <source>
        <dbReference type="SAM" id="Phobius"/>
    </source>
</evidence>
<sequence length="558" mass="63310">MWWPVTLVQVSLFRALHEEEKRQKGGLTRLQFFMIVLITSFSYYVVPNYLFQSITALSFVCWIWKDSFKAQQIGSGLKGYGIGAFGLDWATVASFLGSPLATPGFAMMNMLVGYVIIFYIMVPLSYWNNWYEARRFPMYAFKTYNADGSRYNVSKVLNQTTFSFNQEGYDEYGKVNLSILFVIAYGLSFATLAATISHVLLFHGSTILEQTKASISNNIGDVHTRLMKKNYDPVPQWWFHCLLILVIGLSLLTCEGFGRQLQLPYWGVILAIGLALIFTLPVGVIIATTNQVVGLNVITELIIGYLYPGRPLANVVFKTYGDNSMRQALQFLSDFKLGHYMKIPPKSMFTVQLVGTIIASSVYFATSWWLLTTVEFICDPAELPTGSPWTCPGDDVFYNASIIWGLVGPQRMFGNLGLYSKMNYFFLFGILAPVPFWYLSRKFPEWKWPRLVNIPILINCPGPPARAVNYNMWFTVGMFFNFVVYKRFKSWWSRHNYILSAGLDAGVAFMGILCYLVLQNRDINGPEWWGLEVDDHCPLANCPSVPGTVHVPGCPIIQ</sequence>
<evidence type="ECO:0000256" key="8">
    <source>
        <dbReference type="ARBA" id="ARBA00023136"/>
    </source>
</evidence>
<keyword evidence="5" id="KW-0571">Peptide transport</keyword>
<evidence type="ECO:0000256" key="2">
    <source>
        <dbReference type="ARBA" id="ARBA00005484"/>
    </source>
</evidence>
<feature type="transmembrane region" description="Helical" evidence="9">
    <location>
        <begin position="422"/>
        <end position="440"/>
    </location>
</feature>
<dbReference type="GO" id="GO:0035673">
    <property type="term" value="F:oligopeptide transmembrane transporter activity"/>
    <property type="evidence" value="ECO:0007669"/>
    <property type="project" value="InterPro"/>
</dbReference>
<evidence type="ECO:0000256" key="7">
    <source>
        <dbReference type="ARBA" id="ARBA00022989"/>
    </source>
</evidence>
<evidence type="ECO:0000313" key="10">
    <source>
        <dbReference type="EMBL" id="PWA85808.1"/>
    </source>
</evidence>
<dbReference type="PANTHER" id="PTHR22601">
    <property type="entry name" value="ISP4 LIKE PROTEIN"/>
    <property type="match status" value="1"/>
</dbReference>
<feature type="transmembrane region" description="Helical" evidence="9">
    <location>
        <begin position="80"/>
        <end position="101"/>
    </location>
</feature>
<feature type="transmembrane region" description="Helical" evidence="9">
    <location>
        <begin position="107"/>
        <end position="127"/>
    </location>
</feature>
<evidence type="ECO:0000313" key="11">
    <source>
        <dbReference type="Proteomes" id="UP000245207"/>
    </source>
</evidence>
<gene>
    <name evidence="10" type="ORF">CTI12_AA145270</name>
</gene>
<dbReference type="NCBIfam" id="TIGR00727">
    <property type="entry name" value="ISP4_OPT"/>
    <property type="match status" value="1"/>
</dbReference>
<feature type="transmembrane region" description="Helical" evidence="9">
    <location>
        <begin position="237"/>
        <end position="258"/>
    </location>
</feature>
<dbReference type="NCBIfam" id="TIGR00728">
    <property type="entry name" value="OPT_sfam"/>
    <property type="match status" value="1"/>
</dbReference>
<evidence type="ECO:0000256" key="6">
    <source>
        <dbReference type="ARBA" id="ARBA00022927"/>
    </source>
</evidence>
<comment type="caution">
    <text evidence="10">The sequence shown here is derived from an EMBL/GenBank/DDBJ whole genome shotgun (WGS) entry which is preliminary data.</text>
</comment>
<keyword evidence="8 9" id="KW-0472">Membrane</keyword>
<keyword evidence="7 9" id="KW-1133">Transmembrane helix</keyword>
<feature type="transmembrane region" description="Helical" evidence="9">
    <location>
        <begin position="349"/>
        <end position="371"/>
    </location>
</feature>
<dbReference type="EMBL" id="PKPP01001085">
    <property type="protein sequence ID" value="PWA85808.1"/>
    <property type="molecule type" value="Genomic_DNA"/>
</dbReference>
<comment type="subcellular location">
    <subcellularLocation>
        <location evidence="1">Membrane</location>
        <topology evidence="1">Multi-pass membrane protein</topology>
    </subcellularLocation>
</comment>
<proteinExistence type="inferred from homology"/>
<evidence type="ECO:0000256" key="5">
    <source>
        <dbReference type="ARBA" id="ARBA00022856"/>
    </source>
</evidence>
<protein>
    <submittedName>
        <fullName evidence="10">Oligopeptide transporter, OPT superfamily</fullName>
    </submittedName>
</protein>
<dbReference type="OrthoDB" id="9986677at2759"/>
<feature type="transmembrane region" description="Helical" evidence="9">
    <location>
        <begin position="265"/>
        <end position="286"/>
    </location>
</feature>
<keyword evidence="11" id="KW-1185">Reference proteome</keyword>
<evidence type="ECO:0000256" key="4">
    <source>
        <dbReference type="ARBA" id="ARBA00022692"/>
    </source>
</evidence>
<feature type="transmembrane region" description="Helical" evidence="9">
    <location>
        <begin position="26"/>
        <end position="44"/>
    </location>
</feature>
<evidence type="ECO:0000256" key="3">
    <source>
        <dbReference type="ARBA" id="ARBA00022448"/>
    </source>
</evidence>
<reference evidence="10 11" key="1">
    <citation type="journal article" date="2018" name="Mol. Plant">
        <title>The genome of Artemisia annua provides insight into the evolution of Asteraceae family and artemisinin biosynthesis.</title>
        <authorList>
            <person name="Shen Q."/>
            <person name="Zhang L."/>
            <person name="Liao Z."/>
            <person name="Wang S."/>
            <person name="Yan T."/>
            <person name="Shi P."/>
            <person name="Liu M."/>
            <person name="Fu X."/>
            <person name="Pan Q."/>
            <person name="Wang Y."/>
            <person name="Lv Z."/>
            <person name="Lu X."/>
            <person name="Zhang F."/>
            <person name="Jiang W."/>
            <person name="Ma Y."/>
            <person name="Chen M."/>
            <person name="Hao X."/>
            <person name="Li L."/>
            <person name="Tang Y."/>
            <person name="Lv G."/>
            <person name="Zhou Y."/>
            <person name="Sun X."/>
            <person name="Brodelius P.E."/>
            <person name="Rose J.K.C."/>
            <person name="Tang K."/>
        </authorList>
    </citation>
    <scope>NUCLEOTIDE SEQUENCE [LARGE SCALE GENOMIC DNA]</scope>
    <source>
        <strain evidence="11">cv. Huhao1</strain>
        <tissue evidence="10">Leaf</tissue>
    </source>
</reference>
<accession>A0A2U1PJ77</accession>
<feature type="transmembrane region" description="Helical" evidence="9">
    <location>
        <begin position="179"/>
        <end position="201"/>
    </location>
</feature>
<evidence type="ECO:0000256" key="1">
    <source>
        <dbReference type="ARBA" id="ARBA00004141"/>
    </source>
</evidence>
<dbReference type="AlphaFoldDB" id="A0A2U1PJ77"/>
<dbReference type="InterPro" id="IPR004813">
    <property type="entry name" value="OPT"/>
</dbReference>
<dbReference type="Proteomes" id="UP000245207">
    <property type="component" value="Unassembled WGS sequence"/>
</dbReference>
<name>A0A2U1PJ77_ARTAN</name>
<dbReference type="GO" id="GO:0015031">
    <property type="term" value="P:protein transport"/>
    <property type="evidence" value="ECO:0007669"/>
    <property type="project" value="UniProtKB-KW"/>
</dbReference>
<comment type="similarity">
    <text evidence="2">Belongs to the oligopeptide OPT transporter (TC 2.A.67.1) family.</text>
</comment>
<dbReference type="GO" id="GO:0016020">
    <property type="term" value="C:membrane"/>
    <property type="evidence" value="ECO:0007669"/>
    <property type="project" value="UniProtKB-SubCell"/>
</dbReference>
<keyword evidence="4 9" id="KW-0812">Transmembrane</keyword>
<organism evidence="10 11">
    <name type="scientific">Artemisia annua</name>
    <name type="common">Sweet wormwood</name>
    <dbReference type="NCBI Taxonomy" id="35608"/>
    <lineage>
        <taxon>Eukaryota</taxon>
        <taxon>Viridiplantae</taxon>
        <taxon>Streptophyta</taxon>
        <taxon>Embryophyta</taxon>
        <taxon>Tracheophyta</taxon>
        <taxon>Spermatophyta</taxon>
        <taxon>Magnoliopsida</taxon>
        <taxon>eudicotyledons</taxon>
        <taxon>Gunneridae</taxon>
        <taxon>Pentapetalae</taxon>
        <taxon>asterids</taxon>
        <taxon>campanulids</taxon>
        <taxon>Asterales</taxon>
        <taxon>Asteraceae</taxon>
        <taxon>Asteroideae</taxon>
        <taxon>Anthemideae</taxon>
        <taxon>Artemisiinae</taxon>
        <taxon>Artemisia</taxon>
    </lineage>
</organism>